<gene>
    <name evidence="1" type="ORF">F5144DRAFT_207538</name>
</gene>
<protein>
    <submittedName>
        <fullName evidence="1">Uncharacterized protein</fullName>
    </submittedName>
</protein>
<comment type="caution">
    <text evidence="1">The sequence shown here is derived from an EMBL/GenBank/DDBJ whole genome shotgun (WGS) entry which is preliminary data.</text>
</comment>
<proteinExistence type="predicted"/>
<name>A0ACB7PD84_9PEZI</name>
<keyword evidence="2" id="KW-1185">Reference proteome</keyword>
<reference evidence="1 2" key="1">
    <citation type="journal article" date="2021" name="Nat. Commun.">
        <title>Genetic determinants of endophytism in the Arabidopsis root mycobiome.</title>
        <authorList>
            <person name="Mesny F."/>
            <person name="Miyauchi S."/>
            <person name="Thiergart T."/>
            <person name="Pickel B."/>
            <person name="Atanasova L."/>
            <person name="Karlsson M."/>
            <person name="Huettel B."/>
            <person name="Barry K.W."/>
            <person name="Haridas S."/>
            <person name="Chen C."/>
            <person name="Bauer D."/>
            <person name="Andreopoulos W."/>
            <person name="Pangilinan J."/>
            <person name="LaButti K."/>
            <person name="Riley R."/>
            <person name="Lipzen A."/>
            <person name="Clum A."/>
            <person name="Drula E."/>
            <person name="Henrissat B."/>
            <person name="Kohler A."/>
            <person name="Grigoriev I.V."/>
            <person name="Martin F.M."/>
            <person name="Hacquard S."/>
        </authorList>
    </citation>
    <scope>NUCLEOTIDE SEQUENCE [LARGE SCALE GENOMIC DNA]</scope>
    <source>
        <strain evidence="1 2">MPI-SDFR-AT-0079</strain>
    </source>
</reference>
<sequence length="117" mass="13971">MEKRKEILGEEHPGILAGMGRLGFTYRKQGRWKEAEKLVKMVYELRSKVLGEIHDSTLTSMGQLAIIWWNQGRLDEALELMRRRVKFYQQTLSPDHPRTSKKYHSSLLRRWEGWKEE</sequence>
<organism evidence="1 2">
    <name type="scientific">Chaetomium tenue</name>
    <dbReference type="NCBI Taxonomy" id="1854479"/>
    <lineage>
        <taxon>Eukaryota</taxon>
        <taxon>Fungi</taxon>
        <taxon>Dikarya</taxon>
        <taxon>Ascomycota</taxon>
        <taxon>Pezizomycotina</taxon>
        <taxon>Sordariomycetes</taxon>
        <taxon>Sordariomycetidae</taxon>
        <taxon>Sordariales</taxon>
        <taxon>Chaetomiaceae</taxon>
        <taxon>Chaetomium</taxon>
    </lineage>
</organism>
<dbReference type="EMBL" id="JAGIZQ010000003">
    <property type="protein sequence ID" value="KAH6637141.1"/>
    <property type="molecule type" value="Genomic_DNA"/>
</dbReference>
<evidence type="ECO:0000313" key="1">
    <source>
        <dbReference type="EMBL" id="KAH6637141.1"/>
    </source>
</evidence>
<dbReference type="Proteomes" id="UP000724584">
    <property type="component" value="Unassembled WGS sequence"/>
</dbReference>
<accession>A0ACB7PD84</accession>
<evidence type="ECO:0000313" key="2">
    <source>
        <dbReference type="Proteomes" id="UP000724584"/>
    </source>
</evidence>